<keyword evidence="4 7" id="KW-0812">Transmembrane</keyword>
<dbReference type="GO" id="GO:0005886">
    <property type="term" value="C:plasma membrane"/>
    <property type="evidence" value="ECO:0007669"/>
    <property type="project" value="UniProtKB-SubCell"/>
</dbReference>
<keyword evidence="5 7" id="KW-1133">Transmembrane helix</keyword>
<dbReference type="AlphaFoldDB" id="A0A7K1T1G3"/>
<evidence type="ECO:0000256" key="3">
    <source>
        <dbReference type="ARBA" id="ARBA00022475"/>
    </source>
</evidence>
<comment type="similarity">
    <text evidence="2">Belongs to the UPF0702 family.</text>
</comment>
<dbReference type="InterPro" id="IPR007353">
    <property type="entry name" value="DUF421"/>
</dbReference>
<evidence type="ECO:0000259" key="8">
    <source>
        <dbReference type="Pfam" id="PF04239"/>
    </source>
</evidence>
<evidence type="ECO:0000256" key="7">
    <source>
        <dbReference type="SAM" id="Phobius"/>
    </source>
</evidence>
<comment type="subcellular location">
    <subcellularLocation>
        <location evidence="1">Cell membrane</location>
        <topology evidence="1">Multi-pass membrane protein</topology>
    </subcellularLocation>
</comment>
<evidence type="ECO:0000256" key="5">
    <source>
        <dbReference type="ARBA" id="ARBA00022989"/>
    </source>
</evidence>
<evidence type="ECO:0000256" key="2">
    <source>
        <dbReference type="ARBA" id="ARBA00006448"/>
    </source>
</evidence>
<sequence length="233" mass="26090">MKKDEIHLEDIKRILFGLAPPEFLIEVFFRTIIIYIGLLFIVRWMGKRMSGQLTLMEMAVMLTIGAIVSVPMQVPDRGLLQGGILLICIAFFQRGISLLGFKSGKIEDLTQGKASMLVKDGILQLTEMKKVRVSHQQLYAELRQENVFNLGIVDRVYLEACGIFSIFQSATPKPGLPIYPPDDKEIVAAQKPAIKSKEPIELLACINCGYVKPNNNNEPCADCGHKEWINAIN</sequence>
<feature type="transmembrane region" description="Helical" evidence="7">
    <location>
        <begin position="80"/>
        <end position="101"/>
    </location>
</feature>
<feature type="transmembrane region" description="Helical" evidence="7">
    <location>
        <begin position="54"/>
        <end position="74"/>
    </location>
</feature>
<evidence type="ECO:0000313" key="10">
    <source>
        <dbReference type="Proteomes" id="UP000462014"/>
    </source>
</evidence>
<proteinExistence type="inferred from homology"/>
<organism evidence="9 10">
    <name type="scientific">Mucilaginibacter arboris</name>
    <dbReference type="NCBI Taxonomy" id="2682090"/>
    <lineage>
        <taxon>Bacteria</taxon>
        <taxon>Pseudomonadati</taxon>
        <taxon>Bacteroidota</taxon>
        <taxon>Sphingobacteriia</taxon>
        <taxon>Sphingobacteriales</taxon>
        <taxon>Sphingobacteriaceae</taxon>
        <taxon>Mucilaginibacter</taxon>
    </lineage>
</organism>
<dbReference type="Gene3D" id="3.30.240.20">
    <property type="entry name" value="bsu07140 like domains"/>
    <property type="match status" value="1"/>
</dbReference>
<dbReference type="PANTHER" id="PTHR34582:SF6">
    <property type="entry name" value="UPF0702 TRANSMEMBRANE PROTEIN YCAP"/>
    <property type="match status" value="1"/>
</dbReference>
<reference evidence="9 10" key="1">
    <citation type="submission" date="2019-12" db="EMBL/GenBank/DDBJ databases">
        <title>Mucilaginibacter sp. HMF7410 genome sequencing and assembly.</title>
        <authorList>
            <person name="Kang H."/>
            <person name="Cha I."/>
            <person name="Kim H."/>
            <person name="Joh K."/>
        </authorList>
    </citation>
    <scope>NUCLEOTIDE SEQUENCE [LARGE SCALE GENOMIC DNA]</scope>
    <source>
        <strain evidence="9 10">HMF7410</strain>
    </source>
</reference>
<feature type="transmembrane region" description="Helical" evidence="7">
    <location>
        <begin position="23"/>
        <end position="42"/>
    </location>
</feature>
<dbReference type="EMBL" id="WPIK01000018">
    <property type="protein sequence ID" value="MVN23120.1"/>
    <property type="molecule type" value="Genomic_DNA"/>
</dbReference>
<dbReference type="Pfam" id="PF04239">
    <property type="entry name" value="DUF421"/>
    <property type="match status" value="1"/>
</dbReference>
<keyword evidence="3" id="KW-1003">Cell membrane</keyword>
<dbReference type="RefSeq" id="WP_157569041.1">
    <property type="nucleotide sequence ID" value="NZ_WPIK01000018.1"/>
</dbReference>
<accession>A0A7K1T1G3</accession>
<keyword evidence="6 7" id="KW-0472">Membrane</keyword>
<dbReference type="Proteomes" id="UP000462014">
    <property type="component" value="Unassembled WGS sequence"/>
</dbReference>
<keyword evidence="10" id="KW-1185">Reference proteome</keyword>
<gene>
    <name evidence="9" type="ORF">GO621_16470</name>
</gene>
<evidence type="ECO:0000256" key="4">
    <source>
        <dbReference type="ARBA" id="ARBA00022692"/>
    </source>
</evidence>
<feature type="domain" description="YetF C-terminal" evidence="8">
    <location>
        <begin position="102"/>
        <end position="173"/>
    </location>
</feature>
<evidence type="ECO:0000256" key="1">
    <source>
        <dbReference type="ARBA" id="ARBA00004651"/>
    </source>
</evidence>
<comment type="caution">
    <text evidence="9">The sequence shown here is derived from an EMBL/GenBank/DDBJ whole genome shotgun (WGS) entry which is preliminary data.</text>
</comment>
<evidence type="ECO:0000256" key="6">
    <source>
        <dbReference type="ARBA" id="ARBA00023136"/>
    </source>
</evidence>
<protein>
    <submittedName>
        <fullName evidence="9">DUF421 domain-containing protein</fullName>
    </submittedName>
</protein>
<dbReference type="InterPro" id="IPR023090">
    <property type="entry name" value="UPF0702_alpha/beta_dom_sf"/>
</dbReference>
<dbReference type="PANTHER" id="PTHR34582">
    <property type="entry name" value="UPF0702 TRANSMEMBRANE PROTEIN YCAP"/>
    <property type="match status" value="1"/>
</dbReference>
<evidence type="ECO:0000313" key="9">
    <source>
        <dbReference type="EMBL" id="MVN23120.1"/>
    </source>
</evidence>
<name>A0A7K1T1G3_9SPHI</name>